<feature type="domain" description="Bro-N" evidence="1">
    <location>
        <begin position="1"/>
        <end position="102"/>
    </location>
</feature>
<dbReference type="Pfam" id="PF02498">
    <property type="entry name" value="Bro-N"/>
    <property type="match status" value="1"/>
</dbReference>
<dbReference type="PROSITE" id="PS51750">
    <property type="entry name" value="BRO_N"/>
    <property type="match status" value="1"/>
</dbReference>
<evidence type="ECO:0000313" key="2">
    <source>
        <dbReference type="EMBL" id="QHU20853.1"/>
    </source>
</evidence>
<dbReference type="InterPro" id="IPR003497">
    <property type="entry name" value="BRO_N_domain"/>
</dbReference>
<proteinExistence type="predicted"/>
<protein>
    <recommendedName>
        <fullName evidence="1">Bro-N domain-containing protein</fullName>
    </recommendedName>
</protein>
<reference evidence="2" key="1">
    <citation type="journal article" date="2020" name="Nature">
        <title>Giant virus diversity and host interactions through global metagenomics.</title>
        <authorList>
            <person name="Schulz F."/>
            <person name="Roux S."/>
            <person name="Paez-Espino D."/>
            <person name="Jungbluth S."/>
            <person name="Walsh D.A."/>
            <person name="Denef V.J."/>
            <person name="McMahon K.D."/>
            <person name="Konstantinidis K.T."/>
            <person name="Eloe-Fadrosh E.A."/>
            <person name="Kyrpides N.C."/>
            <person name="Woyke T."/>
        </authorList>
    </citation>
    <scope>NUCLEOTIDE SEQUENCE</scope>
    <source>
        <strain evidence="2">GVMAG-S-3300013094-100</strain>
    </source>
</reference>
<dbReference type="SMART" id="SM01040">
    <property type="entry name" value="Bro-N"/>
    <property type="match status" value="1"/>
</dbReference>
<dbReference type="AlphaFoldDB" id="A0A6C0KUC2"/>
<name>A0A6C0KUC2_9ZZZZ</name>
<dbReference type="EMBL" id="MN740975">
    <property type="protein sequence ID" value="QHU20853.1"/>
    <property type="molecule type" value="Genomic_DNA"/>
</dbReference>
<accession>A0A6C0KUC2</accession>
<evidence type="ECO:0000259" key="1">
    <source>
        <dbReference type="PROSITE" id="PS51750"/>
    </source>
</evidence>
<sequence>MEIVKAFTNNKNITILGDINDPLFRASEIGDILDIHCIRSSIIDFNESEKEVRSTHTPNGLQSVTFLTEKGLYKLLFRSRKPIAIEFQNWLCKVIKELRINGNYSMQKEIAINNFKFVATK</sequence>
<organism evidence="2">
    <name type="scientific">viral metagenome</name>
    <dbReference type="NCBI Taxonomy" id="1070528"/>
    <lineage>
        <taxon>unclassified sequences</taxon>
        <taxon>metagenomes</taxon>
        <taxon>organismal metagenomes</taxon>
    </lineage>
</organism>